<evidence type="ECO:0000313" key="7">
    <source>
        <dbReference type="EMBL" id="CAK8689646.1"/>
    </source>
</evidence>
<feature type="repeat" description="WD" evidence="5">
    <location>
        <begin position="182"/>
        <end position="224"/>
    </location>
</feature>
<dbReference type="PANTHER" id="PTHR46202">
    <property type="entry name" value="DNA EXCISION REPAIR PROTEIN ERCC-8"/>
    <property type="match status" value="1"/>
</dbReference>
<accession>A0ABP0GCY8</accession>
<evidence type="ECO:0000256" key="3">
    <source>
        <dbReference type="ARBA" id="ARBA00022763"/>
    </source>
</evidence>
<feature type="region of interest" description="Disordered" evidence="6">
    <location>
        <begin position="380"/>
        <end position="405"/>
    </location>
</feature>
<dbReference type="InterPro" id="IPR020472">
    <property type="entry name" value="WD40_PAC1"/>
</dbReference>
<evidence type="ECO:0000256" key="4">
    <source>
        <dbReference type="ARBA" id="ARBA00023204"/>
    </source>
</evidence>
<keyword evidence="1 5" id="KW-0853">WD repeat</keyword>
<dbReference type="PROSITE" id="PS50082">
    <property type="entry name" value="WD_REPEATS_2"/>
    <property type="match status" value="3"/>
</dbReference>
<keyword evidence="8" id="KW-1185">Reference proteome</keyword>
<proteinExistence type="predicted"/>
<dbReference type="InterPro" id="IPR019775">
    <property type="entry name" value="WD40_repeat_CS"/>
</dbReference>
<dbReference type="InterPro" id="IPR036322">
    <property type="entry name" value="WD40_repeat_dom_sf"/>
</dbReference>
<dbReference type="Gene3D" id="2.130.10.10">
    <property type="entry name" value="YVTN repeat-like/Quinoprotein amine dehydrogenase"/>
    <property type="match status" value="1"/>
</dbReference>
<gene>
    <name evidence="7" type="ORF">CVLEPA_LOCUS21618</name>
</gene>
<dbReference type="InterPro" id="IPR001680">
    <property type="entry name" value="WD40_rpt"/>
</dbReference>
<dbReference type="SUPFAM" id="SSF50978">
    <property type="entry name" value="WD40 repeat-like"/>
    <property type="match status" value="1"/>
</dbReference>
<reference evidence="7 8" key="1">
    <citation type="submission" date="2024-02" db="EMBL/GenBank/DDBJ databases">
        <authorList>
            <person name="Daric V."/>
            <person name="Darras S."/>
        </authorList>
    </citation>
    <scope>NUCLEOTIDE SEQUENCE [LARGE SCALE GENOMIC DNA]</scope>
</reference>
<keyword evidence="4" id="KW-0234">DNA repair</keyword>
<evidence type="ECO:0000313" key="8">
    <source>
        <dbReference type="Proteomes" id="UP001642483"/>
    </source>
</evidence>
<feature type="repeat" description="WD" evidence="5">
    <location>
        <begin position="96"/>
        <end position="138"/>
    </location>
</feature>
<organism evidence="7 8">
    <name type="scientific">Clavelina lepadiformis</name>
    <name type="common">Light-bulb sea squirt</name>
    <name type="synonym">Ascidia lepadiformis</name>
    <dbReference type="NCBI Taxonomy" id="159417"/>
    <lineage>
        <taxon>Eukaryota</taxon>
        <taxon>Metazoa</taxon>
        <taxon>Chordata</taxon>
        <taxon>Tunicata</taxon>
        <taxon>Ascidiacea</taxon>
        <taxon>Aplousobranchia</taxon>
        <taxon>Clavelinidae</taxon>
        <taxon>Clavelina</taxon>
    </lineage>
</organism>
<dbReference type="PRINTS" id="PR00320">
    <property type="entry name" value="GPROTEINBRPT"/>
</dbReference>
<dbReference type="Proteomes" id="UP001642483">
    <property type="component" value="Unassembled WGS sequence"/>
</dbReference>
<evidence type="ECO:0000256" key="2">
    <source>
        <dbReference type="ARBA" id="ARBA00022737"/>
    </source>
</evidence>
<protein>
    <recommendedName>
        <fullName evidence="9">DNA excision repair protein ERCC-8</fullName>
    </recommendedName>
</protein>
<dbReference type="Pfam" id="PF00400">
    <property type="entry name" value="WD40"/>
    <property type="match status" value="3"/>
</dbReference>
<evidence type="ECO:0000256" key="5">
    <source>
        <dbReference type="PROSITE-ProRule" id="PRU00221"/>
    </source>
</evidence>
<dbReference type="SMART" id="SM00320">
    <property type="entry name" value="WD40"/>
    <property type="match status" value="4"/>
</dbReference>
<dbReference type="EMBL" id="CAWYQH010000108">
    <property type="protein sequence ID" value="CAK8689646.1"/>
    <property type="molecule type" value="Genomic_DNA"/>
</dbReference>
<dbReference type="InterPro" id="IPR015943">
    <property type="entry name" value="WD40/YVTN_repeat-like_dom_sf"/>
</dbReference>
<keyword evidence="3" id="KW-0227">DNA damage</keyword>
<dbReference type="PANTHER" id="PTHR46202:SF1">
    <property type="entry name" value="DNA EXCISION REPAIR PROTEIN ERCC-8"/>
    <property type="match status" value="1"/>
</dbReference>
<comment type="caution">
    <text evidence="7">The sequence shown here is derived from an EMBL/GenBank/DDBJ whole genome shotgun (WGS) entry which is preliminary data.</text>
</comment>
<evidence type="ECO:0000256" key="6">
    <source>
        <dbReference type="SAM" id="MobiDB-lite"/>
    </source>
</evidence>
<evidence type="ECO:0000256" key="1">
    <source>
        <dbReference type="ARBA" id="ARBA00022574"/>
    </source>
</evidence>
<evidence type="ECO:0008006" key="9">
    <source>
        <dbReference type="Google" id="ProtNLM"/>
    </source>
</evidence>
<feature type="repeat" description="WD" evidence="5">
    <location>
        <begin position="241"/>
        <end position="282"/>
    </location>
</feature>
<dbReference type="PROSITE" id="PS00678">
    <property type="entry name" value="WD_REPEATS_1"/>
    <property type="match status" value="1"/>
</dbReference>
<dbReference type="PROSITE" id="PS50294">
    <property type="entry name" value="WD_REPEATS_REGION"/>
    <property type="match status" value="3"/>
</dbReference>
<name>A0ABP0GCY8_CLALP</name>
<sequence length="405" mass="45193">MSFLPLLQACQIGECHPRFFRTVIEHKQILSLVATDKEIQHNNVASTSAMELDPVDFRYLIAVGAQRKITIHNTWTSSDCSISCLPEVASVDGQRKHQHKKTINYVQWYPHDTGMFVTSAFDGTIKIWDTNHMKPVETMDIKHAVYNHHISPISASHSLIAAASSVHVRLADMRTGSTAHLLKGHRDNVLYVKWSPKDEFLLATGSEDGRLLMWDVRQAKAILLSLDQHNGDIGGNDARGTKAHSGSVNSLLFNEDGRYLLSFGSDERMRLWNCESGANTLVNYGRIDNNSIHRPLHMAIHHSGASASVVFVPAGRQVFLCDLYTGSCLGRLSEHFSQVRCCEHNKNTLDLFTAAEKSKILIWSPEIAIADNSGIDEAKFETGRNGTSETDRVSRLLQDTWSDSD</sequence>
<keyword evidence="2" id="KW-0677">Repeat</keyword>
<dbReference type="InterPro" id="IPR042238">
    <property type="entry name" value="Rad28/ERCC8/Ckn1/ATCSA-1"/>
</dbReference>